<proteinExistence type="predicted"/>
<evidence type="ECO:0008006" key="3">
    <source>
        <dbReference type="Google" id="ProtNLM"/>
    </source>
</evidence>
<dbReference type="AlphaFoldDB" id="A0A068NUF0"/>
<dbReference type="InterPro" id="IPR038296">
    <property type="entry name" value="ParD_sf"/>
</dbReference>
<dbReference type="EMBL" id="CP007139">
    <property type="protein sequence ID" value="AIE87041.1"/>
    <property type="molecule type" value="Genomic_DNA"/>
</dbReference>
<evidence type="ECO:0000313" key="2">
    <source>
        <dbReference type="Proteomes" id="UP000027982"/>
    </source>
</evidence>
<protein>
    <recommendedName>
        <fullName evidence="3">Type II toxin-antitoxin system ParD family antitoxin</fullName>
    </recommendedName>
</protein>
<keyword evidence="2" id="KW-1185">Reference proteome</keyword>
<dbReference type="Proteomes" id="UP000027982">
    <property type="component" value="Chromosome"/>
</dbReference>
<organism evidence="1 2">
    <name type="scientific">Fimbriimonas ginsengisoli Gsoil 348</name>
    <dbReference type="NCBI Taxonomy" id="661478"/>
    <lineage>
        <taxon>Bacteria</taxon>
        <taxon>Bacillati</taxon>
        <taxon>Armatimonadota</taxon>
        <taxon>Fimbriimonadia</taxon>
        <taxon>Fimbriimonadales</taxon>
        <taxon>Fimbriimonadaceae</taxon>
        <taxon>Fimbriimonas</taxon>
    </lineage>
</organism>
<dbReference type="Gene3D" id="6.10.10.120">
    <property type="entry name" value="Antitoxin ParD1-like"/>
    <property type="match status" value="1"/>
</dbReference>
<dbReference type="HOGENOM" id="CLU_2879260_0_0_0"/>
<dbReference type="STRING" id="661478.OP10G_3673"/>
<evidence type="ECO:0000313" key="1">
    <source>
        <dbReference type="EMBL" id="AIE87041.1"/>
    </source>
</evidence>
<dbReference type="OrthoDB" id="291307at2"/>
<dbReference type="RefSeq" id="WP_144241237.1">
    <property type="nucleotide sequence ID" value="NZ_CP007139.1"/>
</dbReference>
<reference evidence="1 2" key="1">
    <citation type="journal article" date="2014" name="PLoS ONE">
        <title>The first complete genome sequence of the class fimbriimonadia in the phylum armatimonadetes.</title>
        <authorList>
            <person name="Hu Z.Y."/>
            <person name="Wang Y.Z."/>
            <person name="Im W.T."/>
            <person name="Wang S.Y."/>
            <person name="Zhao G.P."/>
            <person name="Zheng H.J."/>
            <person name="Quan Z.X."/>
        </authorList>
    </citation>
    <scope>NUCLEOTIDE SEQUENCE [LARGE SCALE GENOMIC DNA]</scope>
    <source>
        <strain evidence="1">Gsoil 348</strain>
    </source>
</reference>
<name>A0A068NUF0_FIMGI</name>
<dbReference type="KEGG" id="fgi:OP10G_3673"/>
<sequence>MQVHLSEEIERFVRDQAATGKFADESAIVEAALRQMRDRARKMAEVQRAMLEVDLMDPVAPRG</sequence>
<gene>
    <name evidence="1" type="ORF">OP10G_3673</name>
</gene>
<accession>A0A068NUF0</accession>